<organism evidence="1 2">
    <name type="scientific">Urochloa decumbens</name>
    <dbReference type="NCBI Taxonomy" id="240449"/>
    <lineage>
        <taxon>Eukaryota</taxon>
        <taxon>Viridiplantae</taxon>
        <taxon>Streptophyta</taxon>
        <taxon>Embryophyta</taxon>
        <taxon>Tracheophyta</taxon>
        <taxon>Spermatophyta</taxon>
        <taxon>Magnoliopsida</taxon>
        <taxon>Liliopsida</taxon>
        <taxon>Poales</taxon>
        <taxon>Poaceae</taxon>
        <taxon>PACMAD clade</taxon>
        <taxon>Panicoideae</taxon>
        <taxon>Panicodae</taxon>
        <taxon>Paniceae</taxon>
        <taxon>Melinidinae</taxon>
        <taxon>Urochloa</taxon>
    </lineage>
</organism>
<proteinExistence type="predicted"/>
<sequence>MAEAAAAAVGGGCREARKRAQVDGESLLTEKKVKANCWERSENAYVEAVRERGRARSLESQARMAMVDRVLARLDELLYKLKNK</sequence>
<evidence type="ECO:0000313" key="1">
    <source>
        <dbReference type="EMBL" id="CAL4903167.1"/>
    </source>
</evidence>
<gene>
    <name evidence="1" type="ORF">URODEC1_LOCUS10375</name>
</gene>
<reference evidence="2" key="1">
    <citation type="submission" date="2024-06" db="EMBL/GenBank/DDBJ databases">
        <authorList>
            <person name="Ryan C."/>
        </authorList>
    </citation>
    <scope>NUCLEOTIDE SEQUENCE [LARGE SCALE GENOMIC DNA]</scope>
</reference>
<name>A0ABC8W641_9POAL</name>
<keyword evidence="2" id="KW-1185">Reference proteome</keyword>
<dbReference type="EMBL" id="OZ075121">
    <property type="protein sequence ID" value="CAL4903167.1"/>
    <property type="molecule type" value="Genomic_DNA"/>
</dbReference>
<dbReference type="AlphaFoldDB" id="A0ABC8W641"/>
<evidence type="ECO:0000313" key="2">
    <source>
        <dbReference type="Proteomes" id="UP001497457"/>
    </source>
</evidence>
<accession>A0ABC8W641</accession>
<protein>
    <submittedName>
        <fullName evidence="1">Uncharacterized protein</fullName>
    </submittedName>
</protein>
<dbReference type="Proteomes" id="UP001497457">
    <property type="component" value="Chromosome 11b"/>
</dbReference>
<reference evidence="1 2" key="2">
    <citation type="submission" date="2024-10" db="EMBL/GenBank/DDBJ databases">
        <authorList>
            <person name="Ryan C."/>
        </authorList>
    </citation>
    <scope>NUCLEOTIDE SEQUENCE [LARGE SCALE GENOMIC DNA]</scope>
</reference>